<sequence length="454" mass="50346">MTTAMGFLDEDKVLRELRWFVVRYLALETESFSQLFQRPYHNLSMMLTTASKPLSLPLKSHTRQTTNTSPSIFTALTSGLPLIPPKACCRINGLYRANSQNISWITRHKYMHFIDFLLNSGKETEKYIQAQLSSVLDDNILWRILNPLPWRADNGTGSSSCAKTVLLCGTKTMRQCKFSRADLEFSTEHAVKEVAWFPSLALLAPLFAVNDDYWNAVSSRFEAINLFSTFPVSWQIVIRYRGHSLLMMENSCCAEGDLCATNGLCRNRGDTTNNYRSKTPYVLITVGNLFLDVTTLRDKEIQNHLAYQCPQKGTCIDELVFKTDDPVFYTTAVASLIQSTIIATHLTASTLTILSTTMASTAAENGTTTQSTTTVSIPFSNPGTGIAAPRNPSSQALAIGVSVRAVVTLLLTSVVGFISWRLGRRRQQESKSAAETEGSSTSAALHKIMTLELE</sequence>
<gene>
    <name evidence="1" type="ORF">BDR25DRAFT_360985</name>
</gene>
<evidence type="ECO:0000313" key="1">
    <source>
        <dbReference type="EMBL" id="KAF2465084.1"/>
    </source>
</evidence>
<reference evidence="1" key="1">
    <citation type="journal article" date="2020" name="Stud. Mycol.">
        <title>101 Dothideomycetes genomes: a test case for predicting lifestyles and emergence of pathogens.</title>
        <authorList>
            <person name="Haridas S."/>
            <person name="Albert R."/>
            <person name="Binder M."/>
            <person name="Bloem J."/>
            <person name="Labutti K."/>
            <person name="Salamov A."/>
            <person name="Andreopoulos B."/>
            <person name="Baker S."/>
            <person name="Barry K."/>
            <person name="Bills G."/>
            <person name="Bluhm B."/>
            <person name="Cannon C."/>
            <person name="Castanera R."/>
            <person name="Culley D."/>
            <person name="Daum C."/>
            <person name="Ezra D."/>
            <person name="Gonzalez J."/>
            <person name="Henrissat B."/>
            <person name="Kuo A."/>
            <person name="Liang C."/>
            <person name="Lipzen A."/>
            <person name="Lutzoni F."/>
            <person name="Magnuson J."/>
            <person name="Mondo S."/>
            <person name="Nolan M."/>
            <person name="Ohm R."/>
            <person name="Pangilinan J."/>
            <person name="Park H.-J."/>
            <person name="Ramirez L."/>
            <person name="Alfaro M."/>
            <person name="Sun H."/>
            <person name="Tritt A."/>
            <person name="Yoshinaga Y."/>
            <person name="Zwiers L.-H."/>
            <person name="Turgeon B."/>
            <person name="Goodwin S."/>
            <person name="Spatafora J."/>
            <person name="Crous P."/>
            <person name="Grigoriev I."/>
        </authorList>
    </citation>
    <scope>NUCLEOTIDE SEQUENCE</scope>
    <source>
        <strain evidence="1">ATCC 200398</strain>
    </source>
</reference>
<dbReference type="Proteomes" id="UP000799755">
    <property type="component" value="Unassembled WGS sequence"/>
</dbReference>
<proteinExistence type="predicted"/>
<evidence type="ECO:0000313" key="2">
    <source>
        <dbReference type="Proteomes" id="UP000799755"/>
    </source>
</evidence>
<organism evidence="1 2">
    <name type="scientific">Lindgomyces ingoldianus</name>
    <dbReference type="NCBI Taxonomy" id="673940"/>
    <lineage>
        <taxon>Eukaryota</taxon>
        <taxon>Fungi</taxon>
        <taxon>Dikarya</taxon>
        <taxon>Ascomycota</taxon>
        <taxon>Pezizomycotina</taxon>
        <taxon>Dothideomycetes</taxon>
        <taxon>Pleosporomycetidae</taxon>
        <taxon>Pleosporales</taxon>
        <taxon>Lindgomycetaceae</taxon>
        <taxon>Lindgomyces</taxon>
    </lineage>
</organism>
<protein>
    <submittedName>
        <fullName evidence="1">Uncharacterized protein</fullName>
    </submittedName>
</protein>
<name>A0ACB6QDU7_9PLEO</name>
<dbReference type="EMBL" id="MU003532">
    <property type="protein sequence ID" value="KAF2465084.1"/>
    <property type="molecule type" value="Genomic_DNA"/>
</dbReference>
<accession>A0ACB6QDU7</accession>
<comment type="caution">
    <text evidence="1">The sequence shown here is derived from an EMBL/GenBank/DDBJ whole genome shotgun (WGS) entry which is preliminary data.</text>
</comment>
<keyword evidence="2" id="KW-1185">Reference proteome</keyword>